<accession>X1VJK2</accession>
<protein>
    <submittedName>
        <fullName evidence="1">Uncharacterized protein</fullName>
    </submittedName>
</protein>
<sequence>EEDLSDKSISALGEKYHVYRGWGARATYSTTERNYGNTVRDSGIYGFRIVVVSP</sequence>
<proteinExistence type="predicted"/>
<feature type="non-terminal residue" evidence="1">
    <location>
        <position position="1"/>
    </location>
</feature>
<evidence type="ECO:0000313" key="1">
    <source>
        <dbReference type="EMBL" id="GAJ19092.1"/>
    </source>
</evidence>
<dbReference type="AlphaFoldDB" id="X1VJK2"/>
<organism evidence="1">
    <name type="scientific">marine sediment metagenome</name>
    <dbReference type="NCBI Taxonomy" id="412755"/>
    <lineage>
        <taxon>unclassified sequences</taxon>
        <taxon>metagenomes</taxon>
        <taxon>ecological metagenomes</taxon>
    </lineage>
</organism>
<comment type="caution">
    <text evidence="1">The sequence shown here is derived from an EMBL/GenBank/DDBJ whole genome shotgun (WGS) entry which is preliminary data.</text>
</comment>
<gene>
    <name evidence="1" type="ORF">S12H4_58393</name>
</gene>
<name>X1VJK2_9ZZZZ</name>
<dbReference type="EMBL" id="BARW01037916">
    <property type="protein sequence ID" value="GAJ19092.1"/>
    <property type="molecule type" value="Genomic_DNA"/>
</dbReference>
<reference evidence="1" key="1">
    <citation type="journal article" date="2014" name="Front. Microbiol.">
        <title>High frequency of phylogenetically diverse reductive dehalogenase-homologous genes in deep subseafloor sedimentary metagenomes.</title>
        <authorList>
            <person name="Kawai M."/>
            <person name="Futagami T."/>
            <person name="Toyoda A."/>
            <person name="Takaki Y."/>
            <person name="Nishi S."/>
            <person name="Hori S."/>
            <person name="Arai W."/>
            <person name="Tsubouchi T."/>
            <person name="Morono Y."/>
            <person name="Uchiyama I."/>
            <person name="Ito T."/>
            <person name="Fujiyama A."/>
            <person name="Inagaki F."/>
            <person name="Takami H."/>
        </authorList>
    </citation>
    <scope>NUCLEOTIDE SEQUENCE</scope>
    <source>
        <strain evidence="1">Expedition CK06-06</strain>
    </source>
</reference>